<dbReference type="EMBL" id="MUJZ01052475">
    <property type="protein sequence ID" value="OTF73245.1"/>
    <property type="molecule type" value="Genomic_DNA"/>
</dbReference>
<evidence type="ECO:0000313" key="3">
    <source>
        <dbReference type="Proteomes" id="UP000194236"/>
    </source>
</evidence>
<feature type="region of interest" description="Disordered" evidence="1">
    <location>
        <begin position="24"/>
        <end position="62"/>
    </location>
</feature>
<evidence type="ECO:0000256" key="1">
    <source>
        <dbReference type="SAM" id="MobiDB-lite"/>
    </source>
</evidence>
<sequence>MNHSDNNDDDCNEGKNLKVVIVKAGDMKNKNNKNGISFSSSSSSSLPPQPTTSIMMPVDLSPTSNTTATTVIVPKNHQPLRRKSKFSAIMGITQSAS</sequence>
<feature type="non-terminal residue" evidence="2">
    <location>
        <position position="97"/>
    </location>
</feature>
<reference evidence="2 3" key="1">
    <citation type="submission" date="2017-03" db="EMBL/GenBank/DDBJ databases">
        <title>Genome Survey of Euroglyphus maynei.</title>
        <authorList>
            <person name="Arlian L.G."/>
            <person name="Morgan M.S."/>
            <person name="Rider S.D."/>
        </authorList>
    </citation>
    <scope>NUCLEOTIDE SEQUENCE [LARGE SCALE GENOMIC DNA]</scope>
    <source>
        <strain evidence="2">Arlian Lab</strain>
        <tissue evidence="2">Whole body</tissue>
    </source>
</reference>
<keyword evidence="3" id="KW-1185">Reference proteome</keyword>
<dbReference type="AlphaFoldDB" id="A0A1Y3B1P5"/>
<dbReference type="Proteomes" id="UP000194236">
    <property type="component" value="Unassembled WGS sequence"/>
</dbReference>
<name>A0A1Y3B1P5_EURMA</name>
<gene>
    <name evidence="2" type="ORF">BLA29_014231</name>
</gene>
<comment type="caution">
    <text evidence="2">The sequence shown here is derived from an EMBL/GenBank/DDBJ whole genome shotgun (WGS) entry which is preliminary data.</text>
</comment>
<evidence type="ECO:0000313" key="2">
    <source>
        <dbReference type="EMBL" id="OTF73245.1"/>
    </source>
</evidence>
<proteinExistence type="predicted"/>
<accession>A0A1Y3B1P5</accession>
<organism evidence="2 3">
    <name type="scientific">Euroglyphus maynei</name>
    <name type="common">Mayne's house dust mite</name>
    <dbReference type="NCBI Taxonomy" id="6958"/>
    <lineage>
        <taxon>Eukaryota</taxon>
        <taxon>Metazoa</taxon>
        <taxon>Ecdysozoa</taxon>
        <taxon>Arthropoda</taxon>
        <taxon>Chelicerata</taxon>
        <taxon>Arachnida</taxon>
        <taxon>Acari</taxon>
        <taxon>Acariformes</taxon>
        <taxon>Sarcoptiformes</taxon>
        <taxon>Astigmata</taxon>
        <taxon>Psoroptidia</taxon>
        <taxon>Analgoidea</taxon>
        <taxon>Pyroglyphidae</taxon>
        <taxon>Pyroglyphinae</taxon>
        <taxon>Euroglyphus</taxon>
    </lineage>
</organism>
<protein>
    <submittedName>
        <fullName evidence="2">Uncharacterized protein</fullName>
    </submittedName>
</protein>